<protein>
    <submittedName>
        <fullName evidence="1">Uncharacterized protein</fullName>
    </submittedName>
</protein>
<name>A0A2P2NB25_RHIMU</name>
<dbReference type="AlphaFoldDB" id="A0A2P2NB25"/>
<accession>A0A2P2NB25</accession>
<dbReference type="EMBL" id="GGEC01059184">
    <property type="protein sequence ID" value="MBX39668.1"/>
    <property type="molecule type" value="Transcribed_RNA"/>
</dbReference>
<organism evidence="1">
    <name type="scientific">Rhizophora mucronata</name>
    <name type="common">Asiatic mangrove</name>
    <dbReference type="NCBI Taxonomy" id="61149"/>
    <lineage>
        <taxon>Eukaryota</taxon>
        <taxon>Viridiplantae</taxon>
        <taxon>Streptophyta</taxon>
        <taxon>Embryophyta</taxon>
        <taxon>Tracheophyta</taxon>
        <taxon>Spermatophyta</taxon>
        <taxon>Magnoliopsida</taxon>
        <taxon>eudicotyledons</taxon>
        <taxon>Gunneridae</taxon>
        <taxon>Pentapetalae</taxon>
        <taxon>rosids</taxon>
        <taxon>fabids</taxon>
        <taxon>Malpighiales</taxon>
        <taxon>Rhizophoraceae</taxon>
        <taxon>Rhizophora</taxon>
    </lineage>
</organism>
<proteinExistence type="predicted"/>
<sequence>MNHNCRIVVSTIFSCFQLL</sequence>
<reference evidence="1" key="1">
    <citation type="submission" date="2018-02" db="EMBL/GenBank/DDBJ databases">
        <title>Rhizophora mucronata_Transcriptome.</title>
        <authorList>
            <person name="Meera S.P."/>
            <person name="Sreeshan A."/>
            <person name="Augustine A."/>
        </authorList>
    </citation>
    <scope>NUCLEOTIDE SEQUENCE</scope>
    <source>
        <tissue evidence="1">Leaf</tissue>
    </source>
</reference>
<evidence type="ECO:0000313" key="1">
    <source>
        <dbReference type="EMBL" id="MBX39668.1"/>
    </source>
</evidence>